<dbReference type="PROSITE" id="PS52016">
    <property type="entry name" value="TONB_DEPENDENT_REC_3"/>
    <property type="match status" value="1"/>
</dbReference>
<evidence type="ECO:0000256" key="8">
    <source>
        <dbReference type="ARBA" id="ARBA00023077"/>
    </source>
</evidence>
<keyword evidence="4" id="KW-0410">Iron transport</keyword>
<accession>A0ABY7U3L2</accession>
<evidence type="ECO:0000256" key="10">
    <source>
        <dbReference type="ARBA" id="ARBA00023237"/>
    </source>
</evidence>
<sequence length="737" mass="79555">MSKIFNFIMASTALAVCSPALAQTAPGKQVKGDDKGVPDIVVTANRVESSAQKTPVALTVYRGAELTAAGVTSVANLSRVDPSVNFTARNGAGYIAVRGIASTDVTEIGDPSVPIARDGFFTNRSFSINTSMYDLQRVEVLKGPQGTLFGRNSTGGLVSLITARPGRQLGGFVTIEAGNYRQMNVDAAVDLPLSDKVQLRLSGISHRHDGYRELLSIGGRGDDDATLSGRATLAFQPFENFEGLIQYQHDDIDNVGDVAFNTTIAVVPTNYDPKRFASYAPTSNRLTGDRIRWEFALHGLPLDATLSYAGGYDKQKWAHKLDGSGSASSPATFIQSEQPATWNHEVRLATPQDRMVSAQVGYFHFDETSPLSAGFQNLSGAYAGQYLVHFNYLTKTQSDAVFGQFSFKPAETIRLTAGARYTWDKKQRTGDSQLRCDIAGIPPFLYGIIGCSGTPPIHPATDAGKIAQSKPTWLLGVDWTPTNRNMVYAKFSTGYKSGGFNSNGSAPPVPYGAENITSWELGTKNRLLDGQLLLNGDVFYQTYRGYQASQATPAVSSGSGVFNVGNATIYGAEAQAVFNAGDLRFELNGTYLHTEFGAGTQAILTTDPATGNGISRNVVGHRLPNAPGLAVSASLEYRFDMGKSGSLTPRIDGKYSSTYYFDVFNDADTAQKSYATGNLSLTYQPENSKLQIAVFVRNFTDKTVFASAQRNFTPTPFVNAYQFQAPRTFGARVNYSF</sequence>
<dbReference type="Proteomes" id="UP001218231">
    <property type="component" value="Plasmid unnamed1"/>
</dbReference>
<evidence type="ECO:0000256" key="1">
    <source>
        <dbReference type="ARBA" id="ARBA00004571"/>
    </source>
</evidence>
<feature type="signal peptide" evidence="13">
    <location>
        <begin position="1"/>
        <end position="22"/>
    </location>
</feature>
<evidence type="ECO:0000259" key="15">
    <source>
        <dbReference type="Pfam" id="PF07715"/>
    </source>
</evidence>
<gene>
    <name evidence="16" type="ORF">PQ457_18595</name>
</gene>
<evidence type="ECO:0000256" key="7">
    <source>
        <dbReference type="ARBA" id="ARBA00023065"/>
    </source>
</evidence>
<keyword evidence="9 11" id="KW-0472">Membrane</keyword>
<dbReference type="Pfam" id="PF00593">
    <property type="entry name" value="TonB_dep_Rec_b-barrel"/>
    <property type="match status" value="1"/>
</dbReference>
<dbReference type="Gene3D" id="2.40.170.20">
    <property type="entry name" value="TonB-dependent receptor, beta-barrel domain"/>
    <property type="match status" value="1"/>
</dbReference>
<evidence type="ECO:0000259" key="14">
    <source>
        <dbReference type="Pfam" id="PF00593"/>
    </source>
</evidence>
<keyword evidence="16" id="KW-0614">Plasmid</keyword>
<evidence type="ECO:0000256" key="9">
    <source>
        <dbReference type="ARBA" id="ARBA00023136"/>
    </source>
</evidence>
<keyword evidence="8 12" id="KW-0798">TonB box</keyword>
<dbReference type="InterPro" id="IPR039426">
    <property type="entry name" value="TonB-dep_rcpt-like"/>
</dbReference>
<dbReference type="SUPFAM" id="SSF56935">
    <property type="entry name" value="Porins"/>
    <property type="match status" value="1"/>
</dbReference>
<proteinExistence type="inferred from homology"/>
<keyword evidence="16" id="KW-0675">Receptor</keyword>
<dbReference type="PANTHER" id="PTHR32552:SF81">
    <property type="entry name" value="TONB-DEPENDENT OUTER MEMBRANE RECEPTOR"/>
    <property type="match status" value="1"/>
</dbReference>
<dbReference type="PANTHER" id="PTHR32552">
    <property type="entry name" value="FERRICHROME IRON RECEPTOR-RELATED"/>
    <property type="match status" value="1"/>
</dbReference>
<comment type="subcellular location">
    <subcellularLocation>
        <location evidence="1 11">Cell outer membrane</location>
        <topology evidence="1 11">Multi-pass membrane protein</topology>
    </subcellularLocation>
</comment>
<evidence type="ECO:0000313" key="16">
    <source>
        <dbReference type="EMBL" id="WCT80068.1"/>
    </source>
</evidence>
<evidence type="ECO:0000256" key="2">
    <source>
        <dbReference type="ARBA" id="ARBA00022448"/>
    </source>
</evidence>
<dbReference type="Pfam" id="PF07715">
    <property type="entry name" value="Plug"/>
    <property type="match status" value="1"/>
</dbReference>
<evidence type="ECO:0000256" key="4">
    <source>
        <dbReference type="ARBA" id="ARBA00022496"/>
    </source>
</evidence>
<evidence type="ECO:0000256" key="6">
    <source>
        <dbReference type="ARBA" id="ARBA00023004"/>
    </source>
</evidence>
<dbReference type="RefSeq" id="WP_273620340.1">
    <property type="nucleotide sequence ID" value="NZ_CP117418.1"/>
</dbReference>
<dbReference type="InterPro" id="IPR012910">
    <property type="entry name" value="Plug_dom"/>
</dbReference>
<feature type="domain" description="TonB-dependent receptor-like beta-barrel" evidence="14">
    <location>
        <begin position="247"/>
        <end position="698"/>
    </location>
</feature>
<evidence type="ECO:0000256" key="3">
    <source>
        <dbReference type="ARBA" id="ARBA00022452"/>
    </source>
</evidence>
<dbReference type="InterPro" id="IPR036942">
    <property type="entry name" value="Beta-barrel_TonB_sf"/>
</dbReference>
<geneLocation type="plasmid" evidence="16 17">
    <name>unnamed1</name>
</geneLocation>
<keyword evidence="3 11" id="KW-1134">Transmembrane beta strand</keyword>
<evidence type="ECO:0000256" key="11">
    <source>
        <dbReference type="PROSITE-ProRule" id="PRU01360"/>
    </source>
</evidence>
<evidence type="ECO:0000256" key="13">
    <source>
        <dbReference type="SAM" id="SignalP"/>
    </source>
</evidence>
<dbReference type="EMBL" id="CP117418">
    <property type="protein sequence ID" value="WCT80068.1"/>
    <property type="molecule type" value="Genomic_DNA"/>
</dbReference>
<protein>
    <submittedName>
        <fullName evidence="16">TonB-dependent receptor</fullName>
    </submittedName>
</protein>
<reference evidence="16 17" key="1">
    <citation type="submission" date="2023-02" db="EMBL/GenBank/DDBJ databases">
        <title>Genome sequence of Novosphingobium humi KACC 19094.</title>
        <authorList>
            <person name="Kim S."/>
            <person name="Heo J."/>
            <person name="Kwon S.-W."/>
        </authorList>
    </citation>
    <scope>NUCLEOTIDE SEQUENCE [LARGE SCALE GENOMIC DNA]</scope>
    <source>
        <strain evidence="16 17">KACC 19094</strain>
        <plasmid evidence="16 17">unnamed1</plasmid>
    </source>
</reference>
<feature type="domain" description="TonB-dependent receptor plug" evidence="15">
    <location>
        <begin position="51"/>
        <end position="156"/>
    </location>
</feature>
<evidence type="ECO:0000256" key="12">
    <source>
        <dbReference type="RuleBase" id="RU003357"/>
    </source>
</evidence>
<feature type="chain" id="PRO_5047155551" evidence="13">
    <location>
        <begin position="23"/>
        <end position="737"/>
    </location>
</feature>
<keyword evidence="5 11" id="KW-0812">Transmembrane</keyword>
<evidence type="ECO:0000256" key="5">
    <source>
        <dbReference type="ARBA" id="ARBA00022692"/>
    </source>
</evidence>
<keyword evidence="2 11" id="KW-0813">Transport</keyword>
<keyword evidence="10 11" id="KW-0998">Cell outer membrane</keyword>
<organism evidence="16 17">
    <name type="scientific">Novosphingobium humi</name>
    <dbReference type="NCBI Taxonomy" id="2282397"/>
    <lineage>
        <taxon>Bacteria</taxon>
        <taxon>Pseudomonadati</taxon>
        <taxon>Pseudomonadota</taxon>
        <taxon>Alphaproteobacteria</taxon>
        <taxon>Sphingomonadales</taxon>
        <taxon>Sphingomonadaceae</taxon>
        <taxon>Novosphingobium</taxon>
    </lineage>
</organism>
<keyword evidence="13" id="KW-0732">Signal</keyword>
<keyword evidence="6" id="KW-0408">Iron</keyword>
<comment type="similarity">
    <text evidence="11 12">Belongs to the TonB-dependent receptor family.</text>
</comment>
<keyword evidence="17" id="KW-1185">Reference proteome</keyword>
<name>A0ABY7U3L2_9SPHN</name>
<keyword evidence="7" id="KW-0406">Ion transport</keyword>
<evidence type="ECO:0000313" key="17">
    <source>
        <dbReference type="Proteomes" id="UP001218231"/>
    </source>
</evidence>
<dbReference type="InterPro" id="IPR000531">
    <property type="entry name" value="Beta-barrel_TonB"/>
</dbReference>